<feature type="chain" id="PRO_5031311675" evidence="1">
    <location>
        <begin position="21"/>
        <end position="119"/>
    </location>
</feature>
<feature type="signal peptide" evidence="1">
    <location>
        <begin position="1"/>
        <end position="20"/>
    </location>
</feature>
<accession>A0A7W9EYB9</accession>
<dbReference type="AlphaFoldDB" id="A0A7W9EYB9"/>
<keyword evidence="1" id="KW-0732">Signal</keyword>
<dbReference type="EMBL" id="JACIJM010000005">
    <property type="protein sequence ID" value="MBB5722618.1"/>
    <property type="molecule type" value="Genomic_DNA"/>
</dbReference>
<reference evidence="2 3" key="1">
    <citation type="submission" date="2020-08" db="EMBL/GenBank/DDBJ databases">
        <title>Genomic Encyclopedia of Type Strains, Phase IV (KMG-IV): sequencing the most valuable type-strain genomes for metagenomic binning, comparative biology and taxonomic classification.</title>
        <authorList>
            <person name="Goeker M."/>
        </authorList>
    </citation>
    <scope>NUCLEOTIDE SEQUENCE [LARGE SCALE GENOMIC DNA]</scope>
    <source>
        <strain evidence="2 3">DSM 101064</strain>
    </source>
</reference>
<sequence length="119" mass="13277">MKKLYTYAIALMLTAGPTMADEPEVVDVTATQTGDTWRFDVSILHPDSGWDHYADGWEVIDAEGNQLGLRPLAHPHENEQPFTRSQGGIVIPDGTTEVYIRTRDNVDGWFTTRTAVTLD</sequence>
<evidence type="ECO:0000313" key="3">
    <source>
        <dbReference type="Proteomes" id="UP000535415"/>
    </source>
</evidence>
<evidence type="ECO:0000256" key="1">
    <source>
        <dbReference type="SAM" id="SignalP"/>
    </source>
</evidence>
<evidence type="ECO:0000313" key="2">
    <source>
        <dbReference type="EMBL" id="MBB5722618.1"/>
    </source>
</evidence>
<comment type="caution">
    <text evidence="2">The sequence shown here is derived from an EMBL/GenBank/DDBJ whole genome shotgun (WGS) entry which is preliminary data.</text>
</comment>
<proteinExistence type="predicted"/>
<gene>
    <name evidence="2" type="ORF">FHS72_002244</name>
</gene>
<protein>
    <submittedName>
        <fullName evidence="2">Uncharacterized protein</fullName>
    </submittedName>
</protein>
<keyword evidence="3" id="KW-1185">Reference proteome</keyword>
<dbReference type="Proteomes" id="UP000535415">
    <property type="component" value="Unassembled WGS sequence"/>
</dbReference>
<name>A0A7W9EYB9_9RHOB</name>
<dbReference type="RefSeq" id="WP_183529035.1">
    <property type="nucleotide sequence ID" value="NZ_JACIJM010000005.1"/>
</dbReference>
<organism evidence="2 3">
    <name type="scientific">Yoonia ponticola</name>
    <dbReference type="NCBI Taxonomy" id="1524255"/>
    <lineage>
        <taxon>Bacteria</taxon>
        <taxon>Pseudomonadati</taxon>
        <taxon>Pseudomonadota</taxon>
        <taxon>Alphaproteobacteria</taxon>
        <taxon>Rhodobacterales</taxon>
        <taxon>Paracoccaceae</taxon>
        <taxon>Yoonia</taxon>
    </lineage>
</organism>